<evidence type="ECO:0000313" key="8">
    <source>
        <dbReference type="Proteomes" id="UP001057753"/>
    </source>
</evidence>
<keyword evidence="2" id="KW-1003">Cell membrane</keyword>
<keyword evidence="4" id="KW-0812">Transmembrane</keyword>
<accession>A0A9Q4B1W7</accession>
<dbReference type="Gene3D" id="3.30.700.10">
    <property type="entry name" value="Glycoprotein, Type 4 Pilin"/>
    <property type="match status" value="1"/>
</dbReference>
<evidence type="ECO:0000256" key="4">
    <source>
        <dbReference type="ARBA" id="ARBA00022692"/>
    </source>
</evidence>
<dbReference type="GO" id="GO:0030420">
    <property type="term" value="P:establishment of competence for transformation"/>
    <property type="evidence" value="ECO:0007669"/>
    <property type="project" value="InterPro"/>
</dbReference>
<reference evidence="7" key="1">
    <citation type="submission" date="2020-06" db="EMBL/GenBank/DDBJ databases">
        <title>Insight into the genomes of haloalkaliphilic bacilli from Kenyan soda lakes.</title>
        <authorList>
            <person name="Mwirichia R."/>
            <person name="Villamizar G.C."/>
            <person name="Poehlein A."/>
            <person name="Mugweru J."/>
            <person name="Kipnyargis A."/>
            <person name="Kiplimo D."/>
            <person name="Orwa P."/>
            <person name="Daniel R."/>
        </authorList>
    </citation>
    <scope>NUCLEOTIDE SEQUENCE</scope>
    <source>
        <strain evidence="7">B1096_S55</strain>
    </source>
</reference>
<evidence type="ECO:0000256" key="3">
    <source>
        <dbReference type="ARBA" id="ARBA00022481"/>
    </source>
</evidence>
<dbReference type="NCBIfam" id="NF040999">
    <property type="entry name" value="pilin_ComGC"/>
    <property type="match status" value="1"/>
</dbReference>
<protein>
    <submittedName>
        <fullName evidence="7">Competence protein ComG</fullName>
    </submittedName>
</protein>
<dbReference type="InterPro" id="IPR045584">
    <property type="entry name" value="Pilin-like"/>
</dbReference>
<comment type="subcellular location">
    <subcellularLocation>
        <location evidence="1">Cell membrane</location>
        <topology evidence="1">Single-pass membrane protein</topology>
    </subcellularLocation>
</comment>
<dbReference type="InterPro" id="IPR016940">
    <property type="entry name" value="ComGC"/>
</dbReference>
<dbReference type="GO" id="GO:0005886">
    <property type="term" value="C:plasma membrane"/>
    <property type="evidence" value="ECO:0007669"/>
    <property type="project" value="UniProtKB-SubCell"/>
</dbReference>
<organism evidence="7 8">
    <name type="scientific">Salipaludibacillus agaradhaerens</name>
    <name type="common">Bacillus agaradhaerens</name>
    <dbReference type="NCBI Taxonomy" id="76935"/>
    <lineage>
        <taxon>Bacteria</taxon>
        <taxon>Bacillati</taxon>
        <taxon>Bacillota</taxon>
        <taxon>Bacilli</taxon>
        <taxon>Bacillales</taxon>
        <taxon>Bacillaceae</taxon>
    </lineage>
</organism>
<keyword evidence="8" id="KW-1185">Reference proteome</keyword>
<keyword evidence="3" id="KW-0488">Methylation</keyword>
<evidence type="ECO:0000256" key="5">
    <source>
        <dbReference type="ARBA" id="ARBA00022989"/>
    </source>
</evidence>
<name>A0A9Q4B1W7_SALAG</name>
<evidence type="ECO:0000256" key="6">
    <source>
        <dbReference type="ARBA" id="ARBA00023136"/>
    </source>
</evidence>
<evidence type="ECO:0000256" key="1">
    <source>
        <dbReference type="ARBA" id="ARBA00004162"/>
    </source>
</evidence>
<dbReference type="EMBL" id="JABXYM010000001">
    <property type="protein sequence ID" value="MCR6096701.1"/>
    <property type="molecule type" value="Genomic_DNA"/>
</dbReference>
<keyword evidence="6" id="KW-0472">Membrane</keyword>
<comment type="caution">
    <text evidence="7">The sequence shown here is derived from an EMBL/GenBank/DDBJ whole genome shotgun (WGS) entry which is preliminary data.</text>
</comment>
<gene>
    <name evidence="7" type="ORF">HXA33_09040</name>
</gene>
<dbReference type="Proteomes" id="UP001057753">
    <property type="component" value="Unassembled WGS sequence"/>
</dbReference>
<evidence type="ECO:0000256" key="2">
    <source>
        <dbReference type="ARBA" id="ARBA00022475"/>
    </source>
</evidence>
<keyword evidence="5" id="KW-1133">Transmembrane helix</keyword>
<proteinExistence type="predicted"/>
<dbReference type="SUPFAM" id="SSF54523">
    <property type="entry name" value="Pili subunits"/>
    <property type="match status" value="1"/>
</dbReference>
<sequence length="88" mass="9617">MMIVLVIISVLLLIVVPNLSKNQTVASDKGCEATIELIKTQVVAYQVENQKMPKSIDELKNGYVERTTCPDGTELTLVGDQVKKVSSP</sequence>
<dbReference type="AlphaFoldDB" id="A0A9Q4B1W7"/>
<evidence type="ECO:0000313" key="7">
    <source>
        <dbReference type="EMBL" id="MCR6096701.1"/>
    </source>
</evidence>